<gene>
    <name evidence="8" type="ORF">Cgig2_008001</name>
</gene>
<dbReference type="PANTHER" id="PTHR45855">
    <property type="entry name" value="TRANSCRIPTION FACTOR PIF1-RELATED"/>
    <property type="match status" value="1"/>
</dbReference>
<evidence type="ECO:0000256" key="5">
    <source>
        <dbReference type="ARBA" id="ARBA00023242"/>
    </source>
</evidence>
<evidence type="ECO:0000313" key="8">
    <source>
        <dbReference type="EMBL" id="KAJ8453117.1"/>
    </source>
</evidence>
<dbReference type="InterPro" id="IPR036638">
    <property type="entry name" value="HLH_DNA-bd_sf"/>
</dbReference>
<dbReference type="GO" id="GO:0005634">
    <property type="term" value="C:nucleus"/>
    <property type="evidence" value="ECO:0007669"/>
    <property type="project" value="UniProtKB-SubCell"/>
</dbReference>
<sequence>MAFTDAAAGSSAGAQDDSDDISLFLRHLLHRPSSSSSSPHPPPPPPLSSALPSTSTPVIPTFPPMGVHAPDHLLPCFSSLPISTNRSHLHQLPTLSSIFSGSDRLTVNRTSDDTLTGVVLTSPAAYGSNLSSESLTGSGPMRSFDNEYGEECDCESERRRSRINEKMKALQNLIPNSNKTDKASMLDEAIEYLKQLQLQVQMLSMRNGLSLHPMCLPGVSGLIHPTELSQMGLDFRSRGRSLDVNVSNELTTMPARSHAVFNTAKQCLSPTRPSLPSVASVMSIDPSSYRTDSCIQDNFGPVQLHNYTQVECRNFRSQDERLTIK</sequence>
<protein>
    <recommendedName>
        <fullName evidence="7">BHLH domain-containing protein</fullName>
    </recommendedName>
</protein>
<evidence type="ECO:0000256" key="4">
    <source>
        <dbReference type="ARBA" id="ARBA00023163"/>
    </source>
</evidence>
<evidence type="ECO:0000256" key="6">
    <source>
        <dbReference type="SAM" id="MobiDB-lite"/>
    </source>
</evidence>
<evidence type="ECO:0000256" key="3">
    <source>
        <dbReference type="ARBA" id="ARBA00023125"/>
    </source>
</evidence>
<comment type="subcellular location">
    <subcellularLocation>
        <location evidence="1">Nucleus</location>
    </subcellularLocation>
</comment>
<feature type="region of interest" description="Disordered" evidence="6">
    <location>
        <begin position="31"/>
        <end position="57"/>
    </location>
</feature>
<dbReference type="Pfam" id="PF00010">
    <property type="entry name" value="HLH"/>
    <property type="match status" value="1"/>
</dbReference>
<dbReference type="EMBL" id="JAKOGI010000001">
    <property type="protein sequence ID" value="KAJ8453117.1"/>
    <property type="molecule type" value="Genomic_DNA"/>
</dbReference>
<feature type="domain" description="BHLH" evidence="7">
    <location>
        <begin position="147"/>
        <end position="196"/>
    </location>
</feature>
<keyword evidence="3" id="KW-0238">DNA-binding</keyword>
<dbReference type="GO" id="GO:0003677">
    <property type="term" value="F:DNA binding"/>
    <property type="evidence" value="ECO:0007669"/>
    <property type="project" value="UniProtKB-KW"/>
</dbReference>
<keyword evidence="5" id="KW-0539">Nucleus</keyword>
<feature type="compositionally biased region" description="Low complexity" evidence="6">
    <location>
        <begin position="48"/>
        <end position="57"/>
    </location>
</feature>
<keyword evidence="9" id="KW-1185">Reference proteome</keyword>
<proteinExistence type="predicted"/>
<dbReference type="Gene3D" id="4.10.280.10">
    <property type="entry name" value="Helix-loop-helix DNA-binding domain"/>
    <property type="match status" value="1"/>
</dbReference>
<evidence type="ECO:0000259" key="7">
    <source>
        <dbReference type="PROSITE" id="PS50888"/>
    </source>
</evidence>
<reference evidence="8" key="1">
    <citation type="submission" date="2022-04" db="EMBL/GenBank/DDBJ databases">
        <title>Carnegiea gigantea Genome sequencing and assembly v2.</title>
        <authorList>
            <person name="Copetti D."/>
            <person name="Sanderson M.J."/>
            <person name="Burquez A."/>
            <person name="Wojciechowski M.F."/>
        </authorList>
    </citation>
    <scope>NUCLEOTIDE SEQUENCE</scope>
    <source>
        <strain evidence="8">SGP5-SGP5p</strain>
        <tissue evidence="8">Aerial part</tissue>
    </source>
</reference>
<dbReference type="AlphaFoldDB" id="A0A9Q1QSQ0"/>
<dbReference type="PANTHER" id="PTHR45855:SF6">
    <property type="entry name" value="TRANSCRIPTION FACTOR ALC"/>
    <property type="match status" value="1"/>
</dbReference>
<dbReference type="InterPro" id="IPR047265">
    <property type="entry name" value="PIF1-like_bHLH"/>
</dbReference>
<dbReference type="InterPro" id="IPR031066">
    <property type="entry name" value="bHLH_ALC-like_plant"/>
</dbReference>
<dbReference type="SUPFAM" id="SSF47459">
    <property type="entry name" value="HLH, helix-loop-helix DNA-binding domain"/>
    <property type="match status" value="1"/>
</dbReference>
<dbReference type="OrthoDB" id="690068at2759"/>
<dbReference type="CDD" id="cd11445">
    <property type="entry name" value="bHLH_AtPIF_like"/>
    <property type="match status" value="1"/>
</dbReference>
<keyword evidence="2" id="KW-0805">Transcription regulation</keyword>
<dbReference type="InterPro" id="IPR011598">
    <property type="entry name" value="bHLH_dom"/>
</dbReference>
<keyword evidence="4" id="KW-0804">Transcription</keyword>
<accession>A0A9Q1QSQ0</accession>
<evidence type="ECO:0000256" key="1">
    <source>
        <dbReference type="ARBA" id="ARBA00004123"/>
    </source>
</evidence>
<evidence type="ECO:0000313" key="9">
    <source>
        <dbReference type="Proteomes" id="UP001153076"/>
    </source>
</evidence>
<dbReference type="Proteomes" id="UP001153076">
    <property type="component" value="Unassembled WGS sequence"/>
</dbReference>
<comment type="caution">
    <text evidence="8">The sequence shown here is derived from an EMBL/GenBank/DDBJ whole genome shotgun (WGS) entry which is preliminary data.</text>
</comment>
<dbReference type="PROSITE" id="PS50888">
    <property type="entry name" value="BHLH"/>
    <property type="match status" value="1"/>
</dbReference>
<evidence type="ECO:0000256" key="2">
    <source>
        <dbReference type="ARBA" id="ARBA00023015"/>
    </source>
</evidence>
<dbReference type="SMART" id="SM00353">
    <property type="entry name" value="HLH"/>
    <property type="match status" value="1"/>
</dbReference>
<name>A0A9Q1QSQ0_9CARY</name>
<dbReference type="GO" id="GO:0046983">
    <property type="term" value="F:protein dimerization activity"/>
    <property type="evidence" value="ECO:0007669"/>
    <property type="project" value="InterPro"/>
</dbReference>
<organism evidence="8 9">
    <name type="scientific">Carnegiea gigantea</name>
    <dbReference type="NCBI Taxonomy" id="171969"/>
    <lineage>
        <taxon>Eukaryota</taxon>
        <taxon>Viridiplantae</taxon>
        <taxon>Streptophyta</taxon>
        <taxon>Embryophyta</taxon>
        <taxon>Tracheophyta</taxon>
        <taxon>Spermatophyta</taxon>
        <taxon>Magnoliopsida</taxon>
        <taxon>eudicotyledons</taxon>
        <taxon>Gunneridae</taxon>
        <taxon>Pentapetalae</taxon>
        <taxon>Caryophyllales</taxon>
        <taxon>Cactineae</taxon>
        <taxon>Cactaceae</taxon>
        <taxon>Cactoideae</taxon>
        <taxon>Echinocereeae</taxon>
        <taxon>Carnegiea</taxon>
    </lineage>
</organism>